<dbReference type="SMART" id="SM00060">
    <property type="entry name" value="FN3"/>
    <property type="match status" value="2"/>
</dbReference>
<dbReference type="EMBL" id="CP047897">
    <property type="protein sequence ID" value="QHL87459.1"/>
    <property type="molecule type" value="Genomic_DNA"/>
</dbReference>
<keyword evidence="2" id="KW-0540">Nuclease</keyword>
<dbReference type="RefSeq" id="WP_160690879.1">
    <property type="nucleotide sequence ID" value="NZ_CP047897.1"/>
</dbReference>
<name>A0A6P1NZ02_9BACT</name>
<accession>A0A6P1NZ02</accession>
<protein>
    <submittedName>
        <fullName evidence="6">T9SS type A sorting domain-containing protein</fullName>
    </submittedName>
</protein>
<dbReference type="InterPro" id="IPR007346">
    <property type="entry name" value="Endonuclease-I"/>
</dbReference>
<dbReference type="Proteomes" id="UP000464214">
    <property type="component" value="Chromosome"/>
</dbReference>
<dbReference type="KEGG" id="nib:GU926_08410"/>
<feature type="chain" id="PRO_5026862455" evidence="4">
    <location>
        <begin position="25"/>
        <end position="795"/>
    </location>
</feature>
<dbReference type="PANTHER" id="PTHR33607">
    <property type="entry name" value="ENDONUCLEASE-1"/>
    <property type="match status" value="1"/>
</dbReference>
<evidence type="ECO:0000256" key="3">
    <source>
        <dbReference type="ARBA" id="ARBA00022801"/>
    </source>
</evidence>
<keyword evidence="3" id="KW-0378">Hydrolase</keyword>
<reference evidence="6 7" key="1">
    <citation type="submission" date="2020-01" db="EMBL/GenBank/DDBJ databases">
        <authorList>
            <person name="Kim M."/>
        </authorList>
    </citation>
    <scope>NUCLEOTIDE SEQUENCE [LARGE SCALE GENOMIC DNA]</scope>
    <source>
        <strain evidence="6 7">BT10</strain>
    </source>
</reference>
<evidence type="ECO:0000313" key="6">
    <source>
        <dbReference type="EMBL" id="QHL87459.1"/>
    </source>
</evidence>
<sequence>MRTFLRPLLLVLLVGWSSVSSVLAQSAPPANLAGSELKSWLRQNWYDGKRVVLSYSAARGKMYNYVDNYDNKVTCVYSGYQESNPYSETNSTPSLSALNCEHTVPQSWFNEVERMRTDIHHLFPTVEQWNSDRGSDPFAEIPDAQTQKWIRLLAFQTAIPTSNIDEYSEDTGTQFEPREDHKGNLARAVFYFYTMHEGQTFDAGKNVPSAVADMQTLYSWHLKDPVDARELERNGRVQQAQGNRNPYIDYPELVARAYGFAAVACSATTAASQPTFSEATPTSFKLTWTSGSGDRRLVVVREASAVNFTPAGAYTAGVNADFSLATDQGSGQKIVYNNTGDSVTVTGLTATKTYHVQIFEYCSSDNTYSTAPAPIGQVTLPDYACQGAPTQNVSSVVSSTITSTGFTLSMTAGNGDGRLVLIKEAQAGTFAPLAGTSYTGANSNYGQAATQADGSRLLYVGNGTQLTVTGLKTDTEYHVAIFESCSNGWQYAATPAALQVKTLPGGGGPLPTGVLARQTFEETATDGWEVTSGFTSSTVNTGTPANQRIHGGTKSLQVTTTAQEVVFKSVTTTGYKDVLVELFNSSVSTTTGNGIEAGDYLEVYTALNGATFSATPDIKITGDASDNNARYGMDGTLLLETMAGTPLVKTFTGAALPTITAENAPSRLLVKIPDGTTSVQLKVALKTSSDKEFLNIDDVTLYGNPLTTTGLPQELEAQLLVYPNPAHGVVTVKAPAALKIQRIQVLNAIGKTVHSTTAASKNSSTTLDLRHLPAGVYFLQVFTPQGTSTRRIVLK</sequence>
<keyword evidence="7" id="KW-1185">Reference proteome</keyword>
<organism evidence="6 7">
    <name type="scientific">Nibribacter ruber</name>
    <dbReference type="NCBI Taxonomy" id="2698458"/>
    <lineage>
        <taxon>Bacteria</taxon>
        <taxon>Pseudomonadati</taxon>
        <taxon>Bacteroidota</taxon>
        <taxon>Cytophagia</taxon>
        <taxon>Cytophagales</taxon>
        <taxon>Hymenobacteraceae</taxon>
        <taxon>Nibribacter</taxon>
    </lineage>
</organism>
<dbReference type="NCBIfam" id="TIGR04183">
    <property type="entry name" value="Por_Secre_tail"/>
    <property type="match status" value="1"/>
</dbReference>
<dbReference type="InterPro" id="IPR036116">
    <property type="entry name" value="FN3_sf"/>
</dbReference>
<dbReference type="GO" id="GO:0016787">
    <property type="term" value="F:hydrolase activity"/>
    <property type="evidence" value="ECO:0007669"/>
    <property type="project" value="UniProtKB-KW"/>
</dbReference>
<evidence type="ECO:0000256" key="2">
    <source>
        <dbReference type="ARBA" id="ARBA00022722"/>
    </source>
</evidence>
<dbReference type="Pfam" id="PF18962">
    <property type="entry name" value="Por_Secre_tail"/>
    <property type="match status" value="1"/>
</dbReference>
<dbReference type="SUPFAM" id="SSF54060">
    <property type="entry name" value="His-Me finger endonucleases"/>
    <property type="match status" value="1"/>
</dbReference>
<evidence type="ECO:0000259" key="5">
    <source>
        <dbReference type="SMART" id="SM00060"/>
    </source>
</evidence>
<feature type="signal peptide" evidence="4">
    <location>
        <begin position="1"/>
        <end position="24"/>
    </location>
</feature>
<dbReference type="InterPro" id="IPR026444">
    <property type="entry name" value="Secre_tail"/>
</dbReference>
<dbReference type="AlphaFoldDB" id="A0A6P1NZ02"/>
<evidence type="ECO:0000256" key="1">
    <source>
        <dbReference type="ARBA" id="ARBA00006429"/>
    </source>
</evidence>
<evidence type="ECO:0000256" key="4">
    <source>
        <dbReference type="SAM" id="SignalP"/>
    </source>
</evidence>
<dbReference type="InterPro" id="IPR003961">
    <property type="entry name" value="FN3_dom"/>
</dbReference>
<dbReference type="Pfam" id="PF04231">
    <property type="entry name" value="Endonuclease_1"/>
    <property type="match status" value="1"/>
</dbReference>
<comment type="similarity">
    <text evidence="1">Belongs to the EndA/NucM nuclease family.</text>
</comment>
<dbReference type="GO" id="GO:0004518">
    <property type="term" value="F:nuclease activity"/>
    <property type="evidence" value="ECO:0007669"/>
    <property type="project" value="UniProtKB-KW"/>
</dbReference>
<dbReference type="InterPro" id="IPR044925">
    <property type="entry name" value="His-Me_finger_sf"/>
</dbReference>
<evidence type="ECO:0000313" key="7">
    <source>
        <dbReference type="Proteomes" id="UP000464214"/>
    </source>
</evidence>
<dbReference type="Gene3D" id="2.60.40.10">
    <property type="entry name" value="Immunoglobulins"/>
    <property type="match status" value="1"/>
</dbReference>
<dbReference type="InterPro" id="IPR013783">
    <property type="entry name" value="Ig-like_fold"/>
</dbReference>
<feature type="domain" description="Fibronectin type-III" evidence="5">
    <location>
        <begin position="389"/>
        <end position="490"/>
    </location>
</feature>
<dbReference type="PANTHER" id="PTHR33607:SF2">
    <property type="entry name" value="ENDONUCLEASE-1"/>
    <property type="match status" value="1"/>
</dbReference>
<gene>
    <name evidence="6" type="ORF">GU926_08410</name>
</gene>
<feature type="domain" description="Fibronectin type-III" evidence="5">
    <location>
        <begin position="268"/>
        <end position="369"/>
    </location>
</feature>
<proteinExistence type="inferred from homology"/>
<dbReference type="SUPFAM" id="SSF49265">
    <property type="entry name" value="Fibronectin type III"/>
    <property type="match status" value="1"/>
</dbReference>
<keyword evidence="4" id="KW-0732">Signal</keyword>